<reference evidence="9 10" key="2">
    <citation type="submission" date="2016-10" db="EMBL/GenBank/DDBJ databases">
        <authorList>
            <person name="Varghese N."/>
            <person name="Submissions S."/>
        </authorList>
    </citation>
    <scope>NUCLEOTIDE SEQUENCE [LARGE SCALE GENOMIC DNA]</scope>
    <source>
        <strain evidence="9 10">DSM 24802</strain>
    </source>
</reference>
<dbReference type="EMBL" id="FNOB01000003">
    <property type="protein sequence ID" value="SDW37689.1"/>
    <property type="molecule type" value="Genomic_DNA"/>
</dbReference>
<reference evidence="8" key="3">
    <citation type="submission" date="2023-06" db="EMBL/GenBank/DDBJ databases">
        <authorList>
            <person name="Sun Q."/>
            <person name="Zhou Y."/>
        </authorList>
    </citation>
    <scope>NUCLEOTIDE SEQUENCE</scope>
    <source>
        <strain evidence="8">CGMCC 1.10859</strain>
    </source>
</reference>
<dbReference type="Proteomes" id="UP000199541">
    <property type="component" value="Unassembled WGS sequence"/>
</dbReference>
<comment type="caution">
    <text evidence="8">The sequence shown here is derived from an EMBL/GenBank/DDBJ whole genome shotgun (WGS) entry which is preliminary data.</text>
</comment>
<dbReference type="RefSeq" id="WP_051646039.1">
    <property type="nucleotide sequence ID" value="NZ_BNAB01000003.1"/>
</dbReference>
<evidence type="ECO:0000313" key="9">
    <source>
        <dbReference type="EMBL" id="SDW37689.1"/>
    </source>
</evidence>
<name>A0AAN4ZYG7_9RHOB</name>
<dbReference type="GO" id="GO:0005829">
    <property type="term" value="C:cytosol"/>
    <property type="evidence" value="ECO:0007669"/>
    <property type="project" value="TreeGrafter"/>
</dbReference>
<evidence type="ECO:0000313" key="11">
    <source>
        <dbReference type="Proteomes" id="UP000634647"/>
    </source>
</evidence>
<feature type="domain" description="Response regulatory" evidence="7">
    <location>
        <begin position="2"/>
        <end position="121"/>
    </location>
</feature>
<evidence type="ECO:0000256" key="1">
    <source>
        <dbReference type="ARBA" id="ARBA00022553"/>
    </source>
</evidence>
<evidence type="ECO:0000256" key="3">
    <source>
        <dbReference type="ARBA" id="ARBA00023015"/>
    </source>
</evidence>
<evidence type="ECO:0000256" key="6">
    <source>
        <dbReference type="PROSITE-ProRule" id="PRU00169"/>
    </source>
</evidence>
<dbReference type="PANTHER" id="PTHR48111:SF1">
    <property type="entry name" value="TWO-COMPONENT RESPONSE REGULATOR ORR33"/>
    <property type="match status" value="1"/>
</dbReference>
<dbReference type="GO" id="GO:0000156">
    <property type="term" value="F:phosphorelay response regulator activity"/>
    <property type="evidence" value="ECO:0007669"/>
    <property type="project" value="TreeGrafter"/>
</dbReference>
<dbReference type="InterPro" id="IPR039420">
    <property type="entry name" value="WalR-like"/>
</dbReference>
<evidence type="ECO:0000256" key="4">
    <source>
        <dbReference type="ARBA" id="ARBA00023125"/>
    </source>
</evidence>
<proteinExistence type="predicted"/>
<dbReference type="GO" id="GO:0006355">
    <property type="term" value="P:regulation of DNA-templated transcription"/>
    <property type="evidence" value="ECO:0007669"/>
    <property type="project" value="TreeGrafter"/>
</dbReference>
<keyword evidence="1 6" id="KW-0597">Phosphoprotein</keyword>
<reference evidence="8" key="1">
    <citation type="journal article" date="2014" name="Int. J. Syst. Evol. Microbiol.">
        <title>Complete genome sequence of Corynebacterium casei LMG S-19264T (=DSM 44701T), isolated from a smear-ripened cheese.</title>
        <authorList>
            <consortium name="US DOE Joint Genome Institute (JGI-PGF)"/>
            <person name="Walter F."/>
            <person name="Albersmeier A."/>
            <person name="Kalinowski J."/>
            <person name="Ruckert C."/>
        </authorList>
    </citation>
    <scope>NUCLEOTIDE SEQUENCE</scope>
    <source>
        <strain evidence="8">CGMCC 1.10859</strain>
    </source>
</reference>
<sequence>MRILAVDDDDLILEVLTEAMAANGHEGVVTASSAEAACRMIDNAAEPFECFLLDIQMPEVTGIELCRAIRRMPQHALTPIIMVTAMSERQYINAAFAAGATDYVTKPFDALELGARVGMAERLVLEQSRARSSSEQVAEMRAELEGQRRVAFAEPLIIEGVDGAIGLVNLENYLLQLSRGGLFSTNIFAVKLAEAESLYARTTPSDFRYALADAAEAIASAVSTREFFISYAGGGVFVAAVHGREIESREYFEDVANVALYEMDLSDSKGRRLDLRLHFGEPVRVGMLRSGSAAVEALYVAIERIEDSLRDKEVRKPQHGKAPWLKILVS</sequence>
<protein>
    <submittedName>
        <fullName evidence="9">Response regulator receiver domain-containing protein</fullName>
    </submittedName>
</protein>
<keyword evidence="4" id="KW-0238">DNA-binding</keyword>
<dbReference type="PANTHER" id="PTHR48111">
    <property type="entry name" value="REGULATOR OF RPOS"/>
    <property type="match status" value="1"/>
</dbReference>
<evidence type="ECO:0000259" key="7">
    <source>
        <dbReference type="PROSITE" id="PS50110"/>
    </source>
</evidence>
<dbReference type="InterPro" id="IPR001789">
    <property type="entry name" value="Sig_transdc_resp-reg_receiver"/>
</dbReference>
<dbReference type="PROSITE" id="PS50110">
    <property type="entry name" value="RESPONSE_REGULATORY"/>
    <property type="match status" value="1"/>
</dbReference>
<evidence type="ECO:0000256" key="5">
    <source>
        <dbReference type="ARBA" id="ARBA00023163"/>
    </source>
</evidence>
<dbReference type="SUPFAM" id="SSF52172">
    <property type="entry name" value="CheY-like"/>
    <property type="match status" value="1"/>
</dbReference>
<dbReference type="Pfam" id="PF00072">
    <property type="entry name" value="Response_reg"/>
    <property type="match status" value="1"/>
</dbReference>
<dbReference type="Gene3D" id="3.40.50.2300">
    <property type="match status" value="1"/>
</dbReference>
<dbReference type="SMART" id="SM00448">
    <property type="entry name" value="REC"/>
    <property type="match status" value="1"/>
</dbReference>
<dbReference type="GO" id="GO:0000976">
    <property type="term" value="F:transcription cis-regulatory region binding"/>
    <property type="evidence" value="ECO:0007669"/>
    <property type="project" value="TreeGrafter"/>
</dbReference>
<evidence type="ECO:0000256" key="2">
    <source>
        <dbReference type="ARBA" id="ARBA00023012"/>
    </source>
</evidence>
<keyword evidence="3" id="KW-0805">Transcription regulation</keyword>
<dbReference type="AlphaFoldDB" id="A0AAN4ZYG7"/>
<organism evidence="8 11">
    <name type="scientific">Allgaiera indica</name>
    <dbReference type="NCBI Taxonomy" id="765699"/>
    <lineage>
        <taxon>Bacteria</taxon>
        <taxon>Pseudomonadati</taxon>
        <taxon>Pseudomonadota</taxon>
        <taxon>Alphaproteobacteria</taxon>
        <taxon>Rhodobacterales</taxon>
        <taxon>Paracoccaceae</taxon>
        <taxon>Allgaiera</taxon>
    </lineage>
</organism>
<dbReference type="EMBL" id="BNAB01000003">
    <property type="protein sequence ID" value="GHE00072.1"/>
    <property type="molecule type" value="Genomic_DNA"/>
</dbReference>
<feature type="modified residue" description="4-aspartylphosphate" evidence="6">
    <location>
        <position position="54"/>
    </location>
</feature>
<dbReference type="InterPro" id="IPR011006">
    <property type="entry name" value="CheY-like_superfamily"/>
</dbReference>
<dbReference type="GO" id="GO:0032993">
    <property type="term" value="C:protein-DNA complex"/>
    <property type="evidence" value="ECO:0007669"/>
    <property type="project" value="TreeGrafter"/>
</dbReference>
<dbReference type="Proteomes" id="UP000634647">
    <property type="component" value="Unassembled WGS sequence"/>
</dbReference>
<evidence type="ECO:0000313" key="8">
    <source>
        <dbReference type="EMBL" id="GHE00072.1"/>
    </source>
</evidence>
<keyword evidence="5" id="KW-0804">Transcription</keyword>
<evidence type="ECO:0000313" key="10">
    <source>
        <dbReference type="Proteomes" id="UP000199541"/>
    </source>
</evidence>
<keyword evidence="10" id="KW-1185">Reference proteome</keyword>
<keyword evidence="2" id="KW-0902">Two-component regulatory system</keyword>
<accession>A0AAN4ZYG7</accession>
<gene>
    <name evidence="8" type="ORF">GCM10008024_10320</name>
    <name evidence="9" type="ORF">SAMN05444006_10359</name>
</gene>